<evidence type="ECO:0000256" key="3">
    <source>
        <dbReference type="ARBA" id="ARBA00023002"/>
    </source>
</evidence>
<dbReference type="PANTHER" id="PTHR43827:SF3">
    <property type="entry name" value="NADP-DEPENDENT OXIDOREDUCTASE DOMAIN-CONTAINING PROTEIN"/>
    <property type="match status" value="1"/>
</dbReference>
<dbReference type="EMBL" id="CP049889">
    <property type="protein sequence ID" value="QIK50753.1"/>
    <property type="molecule type" value="Genomic_DNA"/>
</dbReference>
<dbReference type="CDD" id="cd19071">
    <property type="entry name" value="AKR_AKR1-5-like"/>
    <property type="match status" value="1"/>
</dbReference>
<name>A0A6G7WEU1_9LACT</name>
<dbReference type="Pfam" id="PF00248">
    <property type="entry name" value="Aldo_ket_red"/>
    <property type="match status" value="1"/>
</dbReference>
<evidence type="ECO:0000313" key="8">
    <source>
        <dbReference type="EMBL" id="QIK50753.1"/>
    </source>
</evidence>
<keyword evidence="3" id="KW-0560">Oxidoreductase</keyword>
<reference evidence="8 9" key="1">
    <citation type="journal article" date="2017" name="Int. J. Syst. Evol. Microbiol.">
        <title>Jeotgalibaca porci sp. nov. and Jeotgalibaca arthritidis sp. nov., isolated from pigs, and emended description of the genus Jeotgalibaca.</title>
        <authorList>
            <person name="Zamora L."/>
            <person name="Perez-Sancho M."/>
            <person name="Dominguez L."/>
            <person name="Fernandez-Garayzabal J.F."/>
            <person name="Vela A.I."/>
        </authorList>
    </citation>
    <scope>NUCLEOTIDE SEQUENCE [LARGE SCALE GENOMIC DNA]</scope>
    <source>
        <strain evidence="8 9">CCUG 69148</strain>
    </source>
</reference>
<feature type="active site" description="Proton donor" evidence="4">
    <location>
        <position position="52"/>
    </location>
</feature>
<accession>A0A6G7WEU1</accession>
<dbReference type="PRINTS" id="PR00069">
    <property type="entry name" value="ALDKETRDTASE"/>
</dbReference>
<dbReference type="InterPro" id="IPR020471">
    <property type="entry name" value="AKR"/>
</dbReference>
<dbReference type="Proteomes" id="UP000501830">
    <property type="component" value="Chromosome"/>
</dbReference>
<dbReference type="PIRSF" id="PIRSF000097">
    <property type="entry name" value="AKR"/>
    <property type="match status" value="1"/>
</dbReference>
<evidence type="ECO:0000256" key="4">
    <source>
        <dbReference type="PIRSR" id="PIRSR000097-1"/>
    </source>
</evidence>
<dbReference type="InterPro" id="IPR023210">
    <property type="entry name" value="NADP_OxRdtase_dom"/>
</dbReference>
<proteinExistence type="inferred from homology"/>
<dbReference type="GeneID" id="94551822"/>
<feature type="domain" description="NADP-dependent oxidoreductase" evidence="7">
    <location>
        <begin position="18"/>
        <end position="272"/>
    </location>
</feature>
<dbReference type="SUPFAM" id="SSF51430">
    <property type="entry name" value="NAD(P)-linked oxidoreductase"/>
    <property type="match status" value="1"/>
</dbReference>
<dbReference type="AlphaFoldDB" id="A0A6G7WEU1"/>
<gene>
    <name evidence="8" type="ORF">G7058_00945</name>
</gene>
<feature type="binding site" evidence="5">
    <location>
        <position position="110"/>
    </location>
    <ligand>
        <name>substrate</name>
    </ligand>
</feature>
<evidence type="ECO:0000256" key="2">
    <source>
        <dbReference type="ARBA" id="ARBA00022857"/>
    </source>
</evidence>
<dbReference type="GO" id="GO:0016616">
    <property type="term" value="F:oxidoreductase activity, acting on the CH-OH group of donors, NAD or NADP as acceptor"/>
    <property type="evidence" value="ECO:0007669"/>
    <property type="project" value="UniProtKB-ARBA"/>
</dbReference>
<feature type="site" description="Lowers pKa of active site Tyr" evidence="6">
    <location>
        <position position="77"/>
    </location>
</feature>
<keyword evidence="2" id="KW-0521">NADP</keyword>
<dbReference type="KEGG" id="jpo:G7058_00945"/>
<organism evidence="8 9">
    <name type="scientific">Jeotgalibaca porci</name>
    <dbReference type="NCBI Taxonomy" id="1868793"/>
    <lineage>
        <taxon>Bacteria</taxon>
        <taxon>Bacillati</taxon>
        <taxon>Bacillota</taxon>
        <taxon>Bacilli</taxon>
        <taxon>Lactobacillales</taxon>
        <taxon>Carnobacteriaceae</taxon>
        <taxon>Jeotgalibaca</taxon>
    </lineage>
</organism>
<keyword evidence="9" id="KW-1185">Reference proteome</keyword>
<dbReference type="PANTHER" id="PTHR43827">
    <property type="entry name" value="2,5-DIKETO-D-GLUCONIC ACID REDUCTASE"/>
    <property type="match status" value="1"/>
</dbReference>
<evidence type="ECO:0000256" key="1">
    <source>
        <dbReference type="ARBA" id="ARBA00007905"/>
    </source>
</evidence>
<dbReference type="FunFam" id="3.20.20.100:FF:000002">
    <property type="entry name" value="2,5-diketo-D-gluconic acid reductase A"/>
    <property type="match status" value="1"/>
</dbReference>
<sequence length="275" mass="31010">MSILHETYQLNNGVSIPKIALGTWQIATPDAVHPTEFALKNGYIHIDTAHGYGNAKGIREGIKASGVKREDIFITSKVRGESKSYHEAMGNIHDDLEDLNTDYIDLMLIHCPTPWRFFNHKPTRPHFYKENVAVWRAMIEAKEQGLLRAIGVSNFNVDDLKQLIEATGVKPAVNQIRFSIGHTQPEIVAFCQENDILIEAYSSLGTGRLLENEAIKKIADKYGKTVAQIAYRYPIQKGMVVLPKSVHDKYILENADIDFEIDAEDMAFLDNLEVE</sequence>
<protein>
    <submittedName>
        <fullName evidence="8">Aldo/keto reductase</fullName>
    </submittedName>
</protein>
<evidence type="ECO:0000313" key="9">
    <source>
        <dbReference type="Proteomes" id="UP000501830"/>
    </source>
</evidence>
<evidence type="ECO:0000256" key="6">
    <source>
        <dbReference type="PIRSR" id="PIRSR000097-3"/>
    </source>
</evidence>
<evidence type="ECO:0000256" key="5">
    <source>
        <dbReference type="PIRSR" id="PIRSR000097-2"/>
    </source>
</evidence>
<evidence type="ECO:0000259" key="7">
    <source>
        <dbReference type="Pfam" id="PF00248"/>
    </source>
</evidence>
<dbReference type="Gene3D" id="3.20.20.100">
    <property type="entry name" value="NADP-dependent oxidoreductase domain"/>
    <property type="match status" value="1"/>
</dbReference>
<dbReference type="InterPro" id="IPR036812">
    <property type="entry name" value="NAD(P)_OxRdtase_dom_sf"/>
</dbReference>
<dbReference type="RefSeq" id="WP_166061790.1">
    <property type="nucleotide sequence ID" value="NZ_CP049889.1"/>
</dbReference>
<comment type="similarity">
    <text evidence="1">Belongs to the aldo/keto reductase family.</text>
</comment>